<dbReference type="AlphaFoldDB" id="A0A5A5TKS4"/>
<accession>A0A5A5TKS4</accession>
<reference evidence="2 3" key="1">
    <citation type="submission" date="2019-01" db="EMBL/GenBank/DDBJ databases">
        <title>Draft genome sequence of Dictyobacter sp. Uno17.</title>
        <authorList>
            <person name="Wang C.M."/>
            <person name="Zheng Y."/>
            <person name="Sakai Y."/>
            <person name="Abe K."/>
            <person name="Yokota A."/>
            <person name="Yabe S."/>
        </authorList>
    </citation>
    <scope>NUCLEOTIDE SEQUENCE [LARGE SCALE GENOMIC DNA]</scope>
    <source>
        <strain evidence="2 3">Uno17</strain>
    </source>
</reference>
<sequence length="55" mass="6259">MYDTTPIAGSPQESEMPGDPHREEEKRGWYSVKRTSSILCEIAKADHPQISITRQ</sequence>
<dbReference type="RefSeq" id="WP_172632463.1">
    <property type="nucleotide sequence ID" value="NZ_BIXY01000132.1"/>
</dbReference>
<name>A0A5A5TKS4_9CHLR</name>
<evidence type="ECO:0000313" key="3">
    <source>
        <dbReference type="Proteomes" id="UP000322530"/>
    </source>
</evidence>
<organism evidence="2 3">
    <name type="scientific">Dictyobacter arantiisoli</name>
    <dbReference type="NCBI Taxonomy" id="2014874"/>
    <lineage>
        <taxon>Bacteria</taxon>
        <taxon>Bacillati</taxon>
        <taxon>Chloroflexota</taxon>
        <taxon>Ktedonobacteria</taxon>
        <taxon>Ktedonobacterales</taxon>
        <taxon>Dictyobacteraceae</taxon>
        <taxon>Dictyobacter</taxon>
    </lineage>
</organism>
<protein>
    <submittedName>
        <fullName evidence="2">Uncharacterized protein</fullName>
    </submittedName>
</protein>
<feature type="compositionally biased region" description="Basic and acidic residues" evidence="1">
    <location>
        <begin position="18"/>
        <end position="28"/>
    </location>
</feature>
<dbReference type="Proteomes" id="UP000322530">
    <property type="component" value="Unassembled WGS sequence"/>
</dbReference>
<dbReference type="EMBL" id="BIXY01000132">
    <property type="protein sequence ID" value="GCF11669.1"/>
    <property type="molecule type" value="Genomic_DNA"/>
</dbReference>
<proteinExistence type="predicted"/>
<feature type="region of interest" description="Disordered" evidence="1">
    <location>
        <begin position="1"/>
        <end position="29"/>
    </location>
</feature>
<evidence type="ECO:0000313" key="2">
    <source>
        <dbReference type="EMBL" id="GCF11669.1"/>
    </source>
</evidence>
<keyword evidence="3" id="KW-1185">Reference proteome</keyword>
<comment type="caution">
    <text evidence="2">The sequence shown here is derived from an EMBL/GenBank/DDBJ whole genome shotgun (WGS) entry which is preliminary data.</text>
</comment>
<gene>
    <name evidence="2" type="ORF">KDI_52330</name>
</gene>
<evidence type="ECO:0000256" key="1">
    <source>
        <dbReference type="SAM" id="MobiDB-lite"/>
    </source>
</evidence>